<protein>
    <submittedName>
        <fullName evidence="2">Uncharacterized protein</fullName>
    </submittedName>
</protein>
<accession>A0ABT6K4A4</accession>
<name>A0ABT6K4A4_9CYAN</name>
<evidence type="ECO:0000313" key="3">
    <source>
        <dbReference type="Proteomes" id="UP001159371"/>
    </source>
</evidence>
<organism evidence="2 3">
    <name type="scientific">Umezakia ovalisporum FSS-43</name>
    <dbReference type="NCBI Taxonomy" id="2740520"/>
    <lineage>
        <taxon>Bacteria</taxon>
        <taxon>Bacillati</taxon>
        <taxon>Cyanobacteriota</taxon>
        <taxon>Cyanophyceae</taxon>
        <taxon>Nostocales</taxon>
        <taxon>Nodulariaceae</taxon>
        <taxon>Umezakia</taxon>
    </lineage>
</organism>
<reference evidence="2 3" key="1">
    <citation type="journal article" date="2023" name="J. Phycol.">
        <title>Chrysosporum ovalisporum is synonymous with the true-branching cyanobacterium Umezakia natans (Nostocales/Aphanizomenonaceae).</title>
        <authorList>
            <person name="McGregor G.B."/>
            <person name="Sendall B.C."/>
            <person name="Niiyama Y."/>
            <person name="Tuji A."/>
            <person name="Willis A."/>
        </authorList>
    </citation>
    <scope>NUCLEOTIDE SEQUENCE [LARGE SCALE GENOMIC DNA]</scope>
    <source>
        <strain evidence="2 3">FSS-43</strain>
    </source>
</reference>
<keyword evidence="1" id="KW-0812">Transmembrane</keyword>
<evidence type="ECO:0000256" key="1">
    <source>
        <dbReference type="SAM" id="Phobius"/>
    </source>
</evidence>
<sequence>MAWIDNEGIPRFDPFDVKVIGQPNLFTYYSQRHLDIPPEVANLELNQLEPLVLSPHQCNFRVVNVLAIRKSQKNDQPISWAFSVEALEKPRNFQIIQPASTRAYEILQRAIKQIPQGSTSVVEDEEALKSAIRNLMNSSQVKPEVVQVITDALKNQQITAKHWHSLFDGQGAKTAIIQKIYSPQIVRLMTLRAMVIPETLPEFLNWLNGKLGKSGDEHQVVSFNFQSAICSQFPKDNLTEGIKLLVPKLLQGDITPELFCCLFIKDRAWYVCRNDFINDVRYDLELIYRFFQSGTVSNIFPIDGFKFKEVPWEKIIQSWRPITQGYYRIDDYEPLAQLFELLREYPLSAYFYQISRGNVPKNVFLGASPNPKNKVYSLTFLGLTLKKDISLIEGIVNFFLARYIVPIQFVIIFSIILSGGSFWIGSQFFPKSTSDTASSKQPTLSGNQKVVKTTANEQAPSTAPVDEMPKNVKIKANETENVNKTITAIEQLKKEPEFKGKDVLREIKNILDPQFDYELIKKGNNGTQQNDPEKLKQALERIKLSEAIYLYEKKKVQEGNSQITATGYIYPNRNTYKLLKEQIKENLTKKNN</sequence>
<feature type="transmembrane region" description="Helical" evidence="1">
    <location>
        <begin position="403"/>
        <end position="424"/>
    </location>
</feature>
<dbReference type="RefSeq" id="WP_280656977.1">
    <property type="nucleotide sequence ID" value="NZ_JANQDO010000070.1"/>
</dbReference>
<comment type="caution">
    <text evidence="2">The sequence shown here is derived from an EMBL/GenBank/DDBJ whole genome shotgun (WGS) entry which is preliminary data.</text>
</comment>
<proteinExistence type="predicted"/>
<dbReference type="Proteomes" id="UP001159371">
    <property type="component" value="Unassembled WGS sequence"/>
</dbReference>
<gene>
    <name evidence="2" type="ORF">NWP19_10250</name>
</gene>
<keyword evidence="3" id="KW-1185">Reference proteome</keyword>
<evidence type="ECO:0000313" key="2">
    <source>
        <dbReference type="EMBL" id="MDH6057152.1"/>
    </source>
</evidence>
<keyword evidence="1" id="KW-0472">Membrane</keyword>
<dbReference type="EMBL" id="JANQDO010000070">
    <property type="protein sequence ID" value="MDH6057152.1"/>
    <property type="molecule type" value="Genomic_DNA"/>
</dbReference>
<keyword evidence="1" id="KW-1133">Transmembrane helix</keyword>